<dbReference type="Proteomes" id="UP001556196">
    <property type="component" value="Unassembled WGS sequence"/>
</dbReference>
<organism evidence="2 3">
    <name type="scientific">Mesorhizobium marinum</name>
    <dbReference type="NCBI Taxonomy" id="3228790"/>
    <lineage>
        <taxon>Bacteria</taxon>
        <taxon>Pseudomonadati</taxon>
        <taxon>Pseudomonadota</taxon>
        <taxon>Alphaproteobacteria</taxon>
        <taxon>Hyphomicrobiales</taxon>
        <taxon>Phyllobacteriaceae</taxon>
        <taxon>Mesorhizobium</taxon>
    </lineage>
</organism>
<protein>
    <submittedName>
        <fullName evidence="2">Uncharacterized protein</fullName>
    </submittedName>
</protein>
<reference evidence="2 3" key="1">
    <citation type="submission" date="2024-06" db="EMBL/GenBank/DDBJ databases">
        <authorList>
            <person name="Tuo L."/>
        </authorList>
    </citation>
    <scope>NUCLEOTIDE SEQUENCE [LARGE SCALE GENOMIC DNA]</scope>
    <source>
        <strain evidence="2 3">ZMM04-5</strain>
    </source>
</reference>
<dbReference type="RefSeq" id="WP_367722456.1">
    <property type="nucleotide sequence ID" value="NZ_JBFOCH010000051.1"/>
</dbReference>
<proteinExistence type="predicted"/>
<evidence type="ECO:0000313" key="3">
    <source>
        <dbReference type="Proteomes" id="UP001556196"/>
    </source>
</evidence>
<feature type="signal peptide" evidence="1">
    <location>
        <begin position="1"/>
        <end position="28"/>
    </location>
</feature>
<feature type="chain" id="PRO_5045611478" evidence="1">
    <location>
        <begin position="29"/>
        <end position="184"/>
    </location>
</feature>
<name>A0ABV3QWF6_9HYPH</name>
<comment type="caution">
    <text evidence="2">The sequence shown here is derived from an EMBL/GenBank/DDBJ whole genome shotgun (WGS) entry which is preliminary data.</text>
</comment>
<keyword evidence="3" id="KW-1185">Reference proteome</keyword>
<dbReference type="EMBL" id="JBFOCI010000001">
    <property type="protein sequence ID" value="MEW9805410.1"/>
    <property type="molecule type" value="Genomic_DNA"/>
</dbReference>
<accession>A0ABV3QWF6</accession>
<gene>
    <name evidence="2" type="ORF">ABUE31_05365</name>
</gene>
<evidence type="ECO:0000256" key="1">
    <source>
        <dbReference type="SAM" id="SignalP"/>
    </source>
</evidence>
<evidence type="ECO:0000313" key="2">
    <source>
        <dbReference type="EMBL" id="MEW9805410.1"/>
    </source>
</evidence>
<keyword evidence="1" id="KW-0732">Signal</keyword>
<sequence>MKPAKPNRFAPLAASLATALMLAGPASAGERDRQLFQSMEGTWAGGGEIVAGKYKGTKFNCTFAGTTPAKKLGMALDGGCRVGVFMQKMSASVIQSKGNGYKGQFMDGAAGSGLDITSGNVVNDQKVVFSIHRNDLRGIMQARLANADTMNVTISVKVEDSMVPVIGMSLKRMDDMAVGAIARQ</sequence>